<dbReference type="SUPFAM" id="SSF53300">
    <property type="entry name" value="vWA-like"/>
    <property type="match status" value="1"/>
</dbReference>
<dbReference type="InterPro" id="IPR036465">
    <property type="entry name" value="vWFA_dom_sf"/>
</dbReference>
<keyword evidence="4" id="KW-1185">Reference proteome</keyword>
<protein>
    <submittedName>
        <fullName evidence="3">von Willebrand factor type A domain-containing protein</fullName>
    </submittedName>
</protein>
<evidence type="ECO:0000256" key="1">
    <source>
        <dbReference type="SAM" id="MobiDB-lite"/>
    </source>
</evidence>
<reference evidence="4" key="2">
    <citation type="submission" date="2014-11" db="EMBL/GenBank/DDBJ databases">
        <title>Draft genome sequence of Hydrogenophaga intermedia S1.</title>
        <authorList>
            <person name="Gan H.M."/>
            <person name="Chew T.H."/>
            <person name="Stolz A."/>
        </authorList>
    </citation>
    <scope>NUCLEOTIDE SEQUENCE [LARGE SCALE GENOMIC DNA]</scope>
    <source>
        <strain evidence="4">S1</strain>
    </source>
</reference>
<dbReference type="Gene3D" id="3.40.50.410">
    <property type="entry name" value="von Willebrand factor, type A domain"/>
    <property type="match status" value="1"/>
</dbReference>
<sequence>MAASADLPGQVRALAHALWGEPWRVEVRAGPAEATQRAVLEFGAGADAVLHLPTWATPGLALAMAAHAAAHRRFGGEPQARAGLKPVQQALLGVLEDARVEWLALRELAGLRAVWWPFHAEAAARRGSGFEELLARLAASLLQPDHEDPHAWVAKVRRVFFASDGSLALDTPARVREAASVLGHDIGQMRLPFNSRTYTVSARYRDDNSHLWQADDEPPRDEAPLHADAAPPTDDAPAASPTPIAPEPDAVYPEWDHRIGRYRPDWCRVFGGEPRVGEGAPMAPAAPRHLQRRLAHLSRQRRAGGGRSADGDDLHPAAAVEARLDRLAGLTPEARVYRTPQRPAPPLAVLLLLDASASTHGEPLAQLERGALASAQALRALGHRSAVWAFSSRGRQRIDMPCLRHWDDVSVSAPRPALRAGGSTRMGAALRHALHLSALDQRRHPGRRRLIVLLSDGEPHDVDVHDPAYLPADLQRAAREAAAHGVGVRALVLAPGEPATLAAALGRAHVRACRSSAHWPAAVAALLAQAPH</sequence>
<feature type="region of interest" description="Disordered" evidence="1">
    <location>
        <begin position="295"/>
        <end position="315"/>
    </location>
</feature>
<dbReference type="PANTHER" id="PTHR41248">
    <property type="entry name" value="NORD PROTEIN"/>
    <property type="match status" value="1"/>
</dbReference>
<feature type="region of interest" description="Disordered" evidence="1">
    <location>
        <begin position="210"/>
        <end position="251"/>
    </location>
</feature>
<dbReference type="SMART" id="SM00327">
    <property type="entry name" value="VWA"/>
    <property type="match status" value="1"/>
</dbReference>
<accession>A0A1L1PKV8</accession>
<organism evidence="3 4">
    <name type="scientific">Hydrogenophaga intermedia</name>
    <dbReference type="NCBI Taxonomy" id="65786"/>
    <lineage>
        <taxon>Bacteria</taxon>
        <taxon>Pseudomonadati</taxon>
        <taxon>Pseudomonadota</taxon>
        <taxon>Betaproteobacteria</taxon>
        <taxon>Burkholderiales</taxon>
        <taxon>Comamonadaceae</taxon>
        <taxon>Hydrogenophaga</taxon>
    </lineage>
</organism>
<dbReference type="InterPro" id="IPR002035">
    <property type="entry name" value="VWF_A"/>
</dbReference>
<evidence type="ECO:0000313" key="4">
    <source>
        <dbReference type="Proteomes" id="UP000028878"/>
    </source>
</evidence>
<dbReference type="PANTHER" id="PTHR41248:SF1">
    <property type="entry name" value="NORD PROTEIN"/>
    <property type="match status" value="1"/>
</dbReference>
<dbReference type="AlphaFoldDB" id="A0A1L1PKV8"/>
<reference evidence="4" key="1">
    <citation type="submission" date="2014-02" db="EMBL/GenBank/DDBJ databases">
        <authorList>
            <person name="Gan H."/>
        </authorList>
    </citation>
    <scope>NUCLEOTIDE SEQUENCE [LARGE SCALE GENOMIC DNA]</scope>
    <source>
        <strain evidence="4">S1</strain>
    </source>
</reference>
<dbReference type="EMBL" id="CCAE010000022">
    <property type="protein sequence ID" value="CDN88369.1"/>
    <property type="molecule type" value="Genomic_DNA"/>
</dbReference>
<dbReference type="Proteomes" id="UP000028878">
    <property type="component" value="Unassembled WGS sequence"/>
</dbReference>
<dbReference type="PROSITE" id="PS50234">
    <property type="entry name" value="VWFA"/>
    <property type="match status" value="1"/>
</dbReference>
<dbReference type="RefSeq" id="WP_009515066.1">
    <property type="nucleotide sequence ID" value="NZ_CCAE010000022.1"/>
</dbReference>
<proteinExistence type="predicted"/>
<evidence type="ECO:0000259" key="2">
    <source>
        <dbReference type="PROSITE" id="PS50234"/>
    </source>
</evidence>
<evidence type="ECO:0000313" key="3">
    <source>
        <dbReference type="EMBL" id="CDN88369.1"/>
    </source>
</evidence>
<dbReference type="Pfam" id="PF00092">
    <property type="entry name" value="VWA"/>
    <property type="match status" value="1"/>
</dbReference>
<gene>
    <name evidence="3" type="ORF">BN948_02803</name>
</gene>
<feature type="compositionally biased region" description="Basic residues" evidence="1">
    <location>
        <begin position="295"/>
        <end position="304"/>
    </location>
</feature>
<name>A0A1L1PKV8_HYDIT</name>
<feature type="compositionally biased region" description="Low complexity" evidence="1">
    <location>
        <begin position="226"/>
        <end position="242"/>
    </location>
</feature>
<feature type="domain" description="VWFA" evidence="2">
    <location>
        <begin position="348"/>
        <end position="497"/>
    </location>
</feature>
<dbReference type="InterPro" id="IPR051928">
    <property type="entry name" value="NorD/CobT"/>
</dbReference>